<protein>
    <submittedName>
        <fullName evidence="1">Uncharacterized protein</fullName>
    </submittedName>
</protein>
<sequence length="1085" mass="120319">MIFITRKCLQVISTLLHKHYVSGGGHTQDEIFKKLSSYCGKSVHNYSEDESDPLKWDFYNSFYFAYTVVSTIGYGNLAPTNMMGRVLMVLYALIGIPINGILLAHLGEFFGQTFVTAVRRYKTYKQNQNDYSKKSLSSLEKRKFSLAMQIFMYLIPGFVMFIFFPAFLFSHFEGWTYDEAVYYAFVTLTTIGFGDYVAGQDNSKGEGIWFGLYKIFLICWISFGLGYIVMIMTFIGRGMTSKKIARLEHKLALKLKHTQSKIWNEFNEDVSYLRRVFNEIQFYKVKTVYVDEFTKPHPPLPRAASFPDLRELVYGGLELPTPPCPRRRANSEVVPAEVKVARVVSESDLQRIDKNATFAAHAMVQPAELLARLVNILGYIPPPPPPDDDEMMPPPAFDPPDVSAGVQGFSDKEILASEKFWNTSTKTKWELGGDATPKPYRSRATSEVRLDRSELFSQPSACEWTWSGPGTSSKIQEMMRAQKSAKETEGKDTVSGKSRFLPSGKAFLPRWIRLLKKPSVCNSGTTGTTGTGVSHQPDGSFGQDDVEAQRDLYASGNAVNLTYSPSGGTSEVSQRLQQPVGRGAARRNSYCGADLASSSRNQLTYTPGTNLLLEETSLADFIRAVNAVHSRVGVFPTEQPLLPQEYQPQPRKQMRSASLKPSSLLALFSPPPGHSQSQQNTVTGAASQGASAAAAQAQLSSKARRRFSLRTAPDSATPVYQRRTQLLPPGLSRRFSLRPVHEPGAEVTSQPPRNFYRQFSYNSSEGTEHVHQASSNFARGLDAREGPPAYSAEPYNNVIEFSQRKPFVPMEGAPGVSSPVQAVCGSSGRRFSLRPAQIGVPPAPSRPKPLGSMTGPQQLQTGVTVVPRWKAGLQLRERAQKQLQRRVRAFSLSDVHEEATDRRVGISPLALQENAMTITSVQGQRFAAGPKTVTIVAPISSSRQLSTPVDSHQHLPLQQRYPVVPPSKSFRRCNSDIESVSSQSSSHSSRHSLDHRDASNDSFTGASTSFSIKDSGRHIESHKFDDDDEWDFPPTTDDHETTVPSATSGREDNNGEKSHDQEKTCDVRIDVPEDALKNERSSGDK</sequence>
<reference evidence="1" key="1">
    <citation type="submission" date="2023-04" db="EMBL/GenBank/DDBJ databases">
        <title>A chromosome-level genome assembly of the parasitoid wasp Eretmocerus hayati.</title>
        <authorList>
            <person name="Zhong Y."/>
            <person name="Liu S."/>
            <person name="Liu Y."/>
        </authorList>
    </citation>
    <scope>NUCLEOTIDE SEQUENCE</scope>
    <source>
        <strain evidence="1">ZJU_SS_LIU_2023</strain>
    </source>
</reference>
<comment type="caution">
    <text evidence="1">The sequence shown here is derived from an EMBL/GenBank/DDBJ whole genome shotgun (WGS) entry which is preliminary data.</text>
</comment>
<keyword evidence="2" id="KW-1185">Reference proteome</keyword>
<evidence type="ECO:0000313" key="1">
    <source>
        <dbReference type="EMBL" id="KAJ8679316.1"/>
    </source>
</evidence>
<proteinExistence type="predicted"/>
<name>A0ACC2P8Y4_9HYME</name>
<dbReference type="Proteomes" id="UP001239111">
    <property type="component" value="Chromosome 2"/>
</dbReference>
<evidence type="ECO:0000313" key="2">
    <source>
        <dbReference type="Proteomes" id="UP001239111"/>
    </source>
</evidence>
<accession>A0ACC2P8Y4</accession>
<gene>
    <name evidence="1" type="ORF">QAD02_015103</name>
</gene>
<dbReference type="EMBL" id="CM056742">
    <property type="protein sequence ID" value="KAJ8679316.1"/>
    <property type="molecule type" value="Genomic_DNA"/>
</dbReference>
<organism evidence="1 2">
    <name type="scientific">Eretmocerus hayati</name>
    <dbReference type="NCBI Taxonomy" id="131215"/>
    <lineage>
        <taxon>Eukaryota</taxon>
        <taxon>Metazoa</taxon>
        <taxon>Ecdysozoa</taxon>
        <taxon>Arthropoda</taxon>
        <taxon>Hexapoda</taxon>
        <taxon>Insecta</taxon>
        <taxon>Pterygota</taxon>
        <taxon>Neoptera</taxon>
        <taxon>Endopterygota</taxon>
        <taxon>Hymenoptera</taxon>
        <taxon>Apocrita</taxon>
        <taxon>Proctotrupomorpha</taxon>
        <taxon>Chalcidoidea</taxon>
        <taxon>Aphelinidae</taxon>
        <taxon>Aphelininae</taxon>
        <taxon>Eretmocerus</taxon>
    </lineage>
</organism>